<protein>
    <submittedName>
        <fullName evidence="2">Uncharacterized protein</fullName>
    </submittedName>
</protein>
<name>A0A8T0IXU9_CERPU</name>
<feature type="region of interest" description="Disordered" evidence="1">
    <location>
        <begin position="85"/>
        <end position="108"/>
    </location>
</feature>
<accession>A0A8T0IXU9</accession>
<dbReference type="EMBL" id="CM026422">
    <property type="protein sequence ID" value="KAG0588065.1"/>
    <property type="molecule type" value="Genomic_DNA"/>
</dbReference>
<dbReference type="Proteomes" id="UP000822688">
    <property type="component" value="Chromosome 2"/>
</dbReference>
<organism evidence="2 3">
    <name type="scientific">Ceratodon purpureus</name>
    <name type="common">Fire moss</name>
    <name type="synonym">Dicranum purpureum</name>
    <dbReference type="NCBI Taxonomy" id="3225"/>
    <lineage>
        <taxon>Eukaryota</taxon>
        <taxon>Viridiplantae</taxon>
        <taxon>Streptophyta</taxon>
        <taxon>Embryophyta</taxon>
        <taxon>Bryophyta</taxon>
        <taxon>Bryophytina</taxon>
        <taxon>Bryopsida</taxon>
        <taxon>Dicranidae</taxon>
        <taxon>Pseudoditrichales</taxon>
        <taxon>Ditrichaceae</taxon>
        <taxon>Ceratodon</taxon>
    </lineage>
</organism>
<reference evidence="2" key="1">
    <citation type="submission" date="2020-06" db="EMBL/GenBank/DDBJ databases">
        <title>WGS assembly of Ceratodon purpureus strain R40.</title>
        <authorList>
            <person name="Carey S.B."/>
            <person name="Jenkins J."/>
            <person name="Shu S."/>
            <person name="Lovell J.T."/>
            <person name="Sreedasyam A."/>
            <person name="Maumus F."/>
            <person name="Tiley G.P."/>
            <person name="Fernandez-Pozo N."/>
            <person name="Barry K."/>
            <person name="Chen C."/>
            <person name="Wang M."/>
            <person name="Lipzen A."/>
            <person name="Daum C."/>
            <person name="Saski C.A."/>
            <person name="Payton A.C."/>
            <person name="Mcbreen J.C."/>
            <person name="Conrad R.E."/>
            <person name="Kollar L.M."/>
            <person name="Olsson S."/>
            <person name="Huttunen S."/>
            <person name="Landis J.B."/>
            <person name="Wickett N.J."/>
            <person name="Johnson M.G."/>
            <person name="Rensing S.A."/>
            <person name="Grimwood J."/>
            <person name="Schmutz J."/>
            <person name="Mcdaniel S.F."/>
        </authorList>
    </citation>
    <scope>NUCLEOTIDE SEQUENCE</scope>
    <source>
        <strain evidence="2">R40</strain>
    </source>
</reference>
<gene>
    <name evidence="2" type="ORF">KC19_2G213100</name>
</gene>
<comment type="caution">
    <text evidence="2">The sequence shown here is derived from an EMBL/GenBank/DDBJ whole genome shotgun (WGS) entry which is preliminary data.</text>
</comment>
<dbReference type="AlphaFoldDB" id="A0A8T0IXU9"/>
<proteinExistence type="predicted"/>
<evidence type="ECO:0000313" key="3">
    <source>
        <dbReference type="Proteomes" id="UP000822688"/>
    </source>
</evidence>
<sequence length="513" mass="56662">MFSVKEMFGTMSMCLCSSQFTALPACVDPGDVSSRMGISRASWANLLSSVGSFGMGEATRSSRRRIMVVHAGKGKRRPIVVDRWTRASTTTSPDAPPEASPDAASDVAGAPKWDEFAAQVSGEWDGYSVEFNMFGEPLELPENVVPEAFREWERKVHDWQTQCPTLAHPEKGHLWYKVIRLLPTVGCEADAATVYSVEECDLSRNASALAYHSSGSYTSVWRGNRVTNEKQGSGPGKVVIREGDEVEVEQCLVHEKTRIRVFQKLGSRRRILIFREAWEGPFRDGESLGGCAAATAAFATETKLKAKTILGKWNSEIYTLKGFQPQEGYTSSELTRSGTEVLQRTPTNTFLYGWLPKDMWTLLLKTESGGTTIETGWLAEPDVMIVTKCEIGSSGDLKEVSLRVEKRISNEVPPLKETKGPKTASPGFQSLLQWACHARLRARRYCSLSILIPFCRSTIIIYIFTPNSTFPIHADFEGKNPCDITAAETSSRSSSLVKVGIHRCDKASMSDAL</sequence>
<evidence type="ECO:0000313" key="2">
    <source>
        <dbReference type="EMBL" id="KAG0588065.1"/>
    </source>
</evidence>
<evidence type="ECO:0000256" key="1">
    <source>
        <dbReference type="SAM" id="MobiDB-lite"/>
    </source>
</evidence>
<keyword evidence="3" id="KW-1185">Reference proteome</keyword>